<proteinExistence type="predicted"/>
<evidence type="ECO:0000313" key="2">
    <source>
        <dbReference type="EMBL" id="KAA6354682.1"/>
    </source>
</evidence>
<comment type="caution">
    <text evidence="2">The sequence shown here is derived from an EMBL/GenBank/DDBJ whole genome shotgun (WGS) entry which is preliminary data.</text>
</comment>
<feature type="region of interest" description="Disordered" evidence="1">
    <location>
        <begin position="58"/>
        <end position="110"/>
    </location>
</feature>
<reference evidence="2 3" key="1">
    <citation type="submission" date="2019-03" db="EMBL/GenBank/DDBJ databases">
        <title>Single cell metagenomics reveals metabolic interactions within the superorganism composed of flagellate Streblomastix strix and complex community of Bacteroidetes bacteria on its surface.</title>
        <authorList>
            <person name="Treitli S.C."/>
            <person name="Kolisko M."/>
            <person name="Husnik F."/>
            <person name="Keeling P."/>
            <person name="Hampl V."/>
        </authorList>
    </citation>
    <scope>NUCLEOTIDE SEQUENCE [LARGE SCALE GENOMIC DNA]</scope>
    <source>
        <strain evidence="2">ST1C</strain>
    </source>
</reference>
<feature type="compositionally biased region" description="Basic and acidic residues" evidence="1">
    <location>
        <begin position="58"/>
        <end position="80"/>
    </location>
</feature>
<dbReference type="AlphaFoldDB" id="A0A5J4T9S5"/>
<gene>
    <name evidence="2" type="ORF">EZS28_049791</name>
</gene>
<accession>A0A5J4T9S5</accession>
<protein>
    <submittedName>
        <fullName evidence="2">Uncharacterized protein</fullName>
    </submittedName>
</protein>
<feature type="compositionally biased region" description="Polar residues" evidence="1">
    <location>
        <begin position="99"/>
        <end position="110"/>
    </location>
</feature>
<sequence length="110" mass="12870">MGIIIEDLERVFQMSVFSSKDMPDLNIQHLILESFLGEVDTDLYLDTVRMEYDQDDNYLHHHDHDHDHDGNHRYNRERNDMNGQLDLGGSRKRRRVISSEGSGNGQNIDD</sequence>
<evidence type="ECO:0000256" key="1">
    <source>
        <dbReference type="SAM" id="MobiDB-lite"/>
    </source>
</evidence>
<evidence type="ECO:0000313" key="3">
    <source>
        <dbReference type="Proteomes" id="UP000324800"/>
    </source>
</evidence>
<organism evidence="2 3">
    <name type="scientific">Streblomastix strix</name>
    <dbReference type="NCBI Taxonomy" id="222440"/>
    <lineage>
        <taxon>Eukaryota</taxon>
        <taxon>Metamonada</taxon>
        <taxon>Preaxostyla</taxon>
        <taxon>Oxymonadida</taxon>
        <taxon>Streblomastigidae</taxon>
        <taxon>Streblomastix</taxon>
    </lineage>
</organism>
<dbReference type="Proteomes" id="UP000324800">
    <property type="component" value="Unassembled WGS sequence"/>
</dbReference>
<name>A0A5J4T9S5_9EUKA</name>
<dbReference type="EMBL" id="SNRW01035882">
    <property type="protein sequence ID" value="KAA6354682.1"/>
    <property type="molecule type" value="Genomic_DNA"/>
</dbReference>